<keyword evidence="7 9" id="KW-0472">Membrane</keyword>
<reference evidence="10 11" key="1">
    <citation type="submission" date="2016-10" db="EMBL/GenBank/DDBJ databases">
        <authorList>
            <person name="de Groot N.N."/>
        </authorList>
    </citation>
    <scope>NUCLEOTIDE SEQUENCE [LARGE SCALE GENOMIC DNA]</scope>
    <source>
        <strain evidence="10 11">DSM 45434</strain>
    </source>
</reference>
<feature type="transmembrane region" description="Helical" evidence="9">
    <location>
        <begin position="302"/>
        <end position="321"/>
    </location>
</feature>
<feature type="transmembrane region" description="Helical" evidence="9">
    <location>
        <begin position="134"/>
        <end position="158"/>
    </location>
</feature>
<proteinExistence type="inferred from homology"/>
<feature type="region of interest" description="Disordered" evidence="8">
    <location>
        <begin position="450"/>
        <end position="508"/>
    </location>
</feature>
<evidence type="ECO:0000256" key="9">
    <source>
        <dbReference type="SAM" id="Phobius"/>
    </source>
</evidence>
<sequence>MNTKDEKATPSPQERDGSKTKNQHAKSQPKDVNDFVGALDTQVEETEMFPTPADAAMRLSGQEIDRGDVIAADGRNAAAWALRFIVIIAALALLFYLLRYVWFGLLPVLLGLIVCTVLWPPVRALRKVGLPAALAVIIVILAAFGILAAVIAAMAPIVQRQGGELVAQAQQGINQIARFVEKNVDFVEGGQIQEGLNQLRSFISNQASTIASGVFSGLGAVASIGTTLVLTLILTFFFLKDGDRFLPFLRKYAGVRTGWHLTEVLMRSWNTLSGFIRTQAIVSAVDAFFIGVGLIFLGVPLWPVLAVLTFFAGFIPIIGAFTAGALSVIVALVSNGFTNAILVLILVVAVQQIEGNVLQPVLQSRAMGLHAAVVLLAVALGGTLFGIVGAFLAVPVAAVAAVFLGYWSEMVSLRAGHITPDDIKIVTQQSQTMDSKEAFLAIRKRMRSIGRSRGLAPSSANSDGVGSTRVPDSKENPSKQYDREIPGNHQAVEERPEAEKDDERMRGD</sequence>
<comment type="similarity">
    <text evidence="2">Belongs to the autoinducer-2 exporter (AI-2E) (TC 2.A.86) family.</text>
</comment>
<evidence type="ECO:0000256" key="1">
    <source>
        <dbReference type="ARBA" id="ARBA00004651"/>
    </source>
</evidence>
<keyword evidence="6 9" id="KW-1133">Transmembrane helix</keyword>
<evidence type="ECO:0000256" key="6">
    <source>
        <dbReference type="ARBA" id="ARBA00022989"/>
    </source>
</evidence>
<evidence type="ECO:0000313" key="11">
    <source>
        <dbReference type="Proteomes" id="UP000182237"/>
    </source>
</evidence>
<dbReference type="PANTHER" id="PTHR21716">
    <property type="entry name" value="TRANSMEMBRANE PROTEIN"/>
    <property type="match status" value="1"/>
</dbReference>
<evidence type="ECO:0000313" key="10">
    <source>
        <dbReference type="EMBL" id="SDS83815.1"/>
    </source>
</evidence>
<accession>A0A1H1VGL2</accession>
<feature type="transmembrane region" description="Helical" evidence="9">
    <location>
        <begin position="104"/>
        <end position="122"/>
    </location>
</feature>
<feature type="transmembrane region" description="Helical" evidence="9">
    <location>
        <begin position="371"/>
        <end position="404"/>
    </location>
</feature>
<feature type="region of interest" description="Disordered" evidence="8">
    <location>
        <begin position="1"/>
        <end position="33"/>
    </location>
</feature>
<feature type="transmembrane region" description="Helical" evidence="9">
    <location>
        <begin position="328"/>
        <end position="351"/>
    </location>
</feature>
<dbReference type="Pfam" id="PF01594">
    <property type="entry name" value="AI-2E_transport"/>
    <property type="match status" value="1"/>
</dbReference>
<feature type="transmembrane region" description="Helical" evidence="9">
    <location>
        <begin position="214"/>
        <end position="239"/>
    </location>
</feature>
<feature type="transmembrane region" description="Helical" evidence="9">
    <location>
        <begin position="80"/>
        <end position="98"/>
    </location>
</feature>
<evidence type="ECO:0000256" key="7">
    <source>
        <dbReference type="ARBA" id="ARBA00023136"/>
    </source>
</evidence>
<evidence type="ECO:0000256" key="5">
    <source>
        <dbReference type="ARBA" id="ARBA00022692"/>
    </source>
</evidence>
<feature type="transmembrane region" description="Helical" evidence="9">
    <location>
        <begin position="275"/>
        <end position="296"/>
    </location>
</feature>
<evidence type="ECO:0000256" key="3">
    <source>
        <dbReference type="ARBA" id="ARBA00022448"/>
    </source>
</evidence>
<dbReference type="Proteomes" id="UP000182237">
    <property type="component" value="Chromosome I"/>
</dbReference>
<dbReference type="PANTHER" id="PTHR21716:SF53">
    <property type="entry name" value="PERMEASE PERM-RELATED"/>
    <property type="match status" value="1"/>
</dbReference>
<evidence type="ECO:0000256" key="2">
    <source>
        <dbReference type="ARBA" id="ARBA00009773"/>
    </source>
</evidence>
<comment type="subcellular location">
    <subcellularLocation>
        <location evidence="1">Cell membrane</location>
        <topology evidence="1">Multi-pass membrane protein</topology>
    </subcellularLocation>
</comment>
<evidence type="ECO:0000256" key="4">
    <source>
        <dbReference type="ARBA" id="ARBA00022475"/>
    </source>
</evidence>
<feature type="compositionally biased region" description="Basic and acidic residues" evidence="8">
    <location>
        <begin position="471"/>
        <end position="508"/>
    </location>
</feature>
<organism evidence="10 11">
    <name type="scientific">Corynebacterium timonense</name>
    <dbReference type="NCBI Taxonomy" id="441500"/>
    <lineage>
        <taxon>Bacteria</taxon>
        <taxon>Bacillati</taxon>
        <taxon>Actinomycetota</taxon>
        <taxon>Actinomycetes</taxon>
        <taxon>Mycobacteriales</taxon>
        <taxon>Corynebacteriaceae</taxon>
        <taxon>Corynebacterium</taxon>
    </lineage>
</organism>
<dbReference type="GO" id="GO:0005886">
    <property type="term" value="C:plasma membrane"/>
    <property type="evidence" value="ECO:0007669"/>
    <property type="project" value="UniProtKB-SubCell"/>
</dbReference>
<gene>
    <name evidence="10" type="ORF">SAMN04488539_2502</name>
</gene>
<keyword evidence="3" id="KW-0813">Transport</keyword>
<dbReference type="STRING" id="1203190.GCA_000312345_01952"/>
<keyword evidence="4" id="KW-1003">Cell membrane</keyword>
<keyword evidence="5 9" id="KW-0812">Transmembrane</keyword>
<dbReference type="AlphaFoldDB" id="A0A1H1VGL2"/>
<dbReference type="eggNOG" id="COG0628">
    <property type="taxonomic scope" value="Bacteria"/>
</dbReference>
<evidence type="ECO:0000256" key="8">
    <source>
        <dbReference type="SAM" id="MobiDB-lite"/>
    </source>
</evidence>
<keyword evidence="11" id="KW-1185">Reference proteome</keyword>
<dbReference type="GO" id="GO:0055085">
    <property type="term" value="P:transmembrane transport"/>
    <property type="evidence" value="ECO:0007669"/>
    <property type="project" value="TreeGrafter"/>
</dbReference>
<dbReference type="EMBL" id="LT629765">
    <property type="protein sequence ID" value="SDS83815.1"/>
    <property type="molecule type" value="Genomic_DNA"/>
</dbReference>
<dbReference type="InterPro" id="IPR002549">
    <property type="entry name" value="AI-2E-like"/>
</dbReference>
<feature type="compositionally biased region" description="Basic and acidic residues" evidence="8">
    <location>
        <begin position="1"/>
        <end position="19"/>
    </location>
</feature>
<name>A0A1H1VGL2_9CORY</name>
<protein>
    <submittedName>
        <fullName evidence="10">Predicted PurR-regulated permease PerM</fullName>
    </submittedName>
</protein>